<accession>A0ABP0EJX7</accession>
<feature type="domain" description="J" evidence="3">
    <location>
        <begin position="112"/>
        <end position="183"/>
    </location>
</feature>
<keyword evidence="2" id="KW-0812">Transmembrane</keyword>
<proteinExistence type="predicted"/>
<evidence type="ECO:0000313" key="4">
    <source>
        <dbReference type="EMBL" id="CAK7920867.1"/>
    </source>
</evidence>
<feature type="compositionally biased region" description="Acidic residues" evidence="1">
    <location>
        <begin position="618"/>
        <end position="635"/>
    </location>
</feature>
<name>A0ABP0EJX7_9ASCO</name>
<dbReference type="Gene3D" id="1.10.287.110">
    <property type="entry name" value="DnaJ domain"/>
    <property type="match status" value="1"/>
</dbReference>
<dbReference type="Pfam" id="PF00226">
    <property type="entry name" value="DnaJ"/>
    <property type="match status" value="1"/>
</dbReference>
<dbReference type="EMBL" id="OZ004260">
    <property type="protein sequence ID" value="CAK7920867.1"/>
    <property type="molecule type" value="Genomic_DNA"/>
</dbReference>
<keyword evidence="2" id="KW-0472">Membrane</keyword>
<keyword evidence="5" id="KW-1185">Reference proteome</keyword>
<dbReference type="PRINTS" id="PR00625">
    <property type="entry name" value="JDOMAIN"/>
</dbReference>
<gene>
    <name evidence="4" type="primary">SEC63</name>
    <name evidence="4" type="ORF">CAAN4_H07470</name>
</gene>
<dbReference type="InterPro" id="IPR014756">
    <property type="entry name" value="Ig_E-set"/>
</dbReference>
<dbReference type="PROSITE" id="PS50076">
    <property type="entry name" value="DNAJ_2"/>
    <property type="match status" value="1"/>
</dbReference>
<feature type="region of interest" description="Disordered" evidence="1">
    <location>
        <begin position="608"/>
        <end position="681"/>
    </location>
</feature>
<dbReference type="PANTHER" id="PTHR24075">
    <property type="entry name" value="SEC63 DOMAIN-CONTAINING"/>
    <property type="match status" value="1"/>
</dbReference>
<feature type="transmembrane region" description="Helical" evidence="2">
    <location>
        <begin position="209"/>
        <end position="230"/>
    </location>
</feature>
<dbReference type="Gene3D" id="2.60.40.150">
    <property type="entry name" value="C2 domain"/>
    <property type="match status" value="1"/>
</dbReference>
<dbReference type="SUPFAM" id="SSF158702">
    <property type="entry name" value="Sec63 N-terminal domain-like"/>
    <property type="match status" value="1"/>
</dbReference>
<dbReference type="InterPro" id="IPR036869">
    <property type="entry name" value="J_dom_sf"/>
</dbReference>
<keyword evidence="2" id="KW-1133">Transmembrane helix</keyword>
<dbReference type="CDD" id="cd06257">
    <property type="entry name" value="DnaJ"/>
    <property type="match status" value="1"/>
</dbReference>
<dbReference type="InterPro" id="IPR001623">
    <property type="entry name" value="DnaJ_domain"/>
</dbReference>
<evidence type="ECO:0000313" key="5">
    <source>
        <dbReference type="Proteomes" id="UP001497600"/>
    </source>
</evidence>
<feature type="transmembrane region" description="Helical" evidence="2">
    <location>
        <begin position="14"/>
        <end position="35"/>
    </location>
</feature>
<dbReference type="SUPFAM" id="SSF81296">
    <property type="entry name" value="E set domains"/>
    <property type="match status" value="1"/>
</dbReference>
<dbReference type="Proteomes" id="UP001497600">
    <property type="component" value="Chromosome H"/>
</dbReference>
<feature type="transmembrane region" description="Helical" evidence="2">
    <location>
        <begin position="79"/>
        <end position="99"/>
    </location>
</feature>
<sequence>MASEYTYDEEGETWPFFVMAVLTFILLPLTFRWVYRIFNEDNPITVNQKIKGSIVSEDVIIENRDAIHSYQRKQKSFKVLNKTLLAIIVGWFLVIYIGFVHTQEANLTGAFDPYTILDVSTFSSEKEIKSRYRKLSLKFHPDKLPKDMTDKLKEEMEASYIQMTLAYKALTDETTKENFLKYGHPDGPQEIKHGIAIPNFLVEGKYSPIMVIVYFLLIGGLLPAIVGSWWNNAKTHTRKGLHVDTAAVFTRKLTDKNPAKIVTPYDLLDWICLSNEIQTSFKHLPGPVIKDCIQRHLFRSFEPFPSNNVNLEQEKIKIISHLPKLISGLIDIATVFRHTDVLLAATDLQKCISQAVPPIGKYQDLLQLPYVDSQVVQGQPIKKLGKLFTLSKDEQKKVLGIKEDEKLSQALKIAERIPTLRILSAEFKVPGEEIIPPVASAHVSLKFLVKSPKHKSCPDIADDDRRLQTEETLEYLRNPIASVNDSQPSLPYTYAPYFPDSSRNHWTGFLISQKDNKIVEGMNAAYLENLDLSNLELTQEQYINGGEEVVIGKFNIPLTTPTPGASGEYHFRLILKNNGYFGCDVDVPIKMNVEVPVPKLFNNRKEKKKIMEVSGSSSEEDEDDESDISDPEEDSIAGALAAFRGGNVKSSDDKNNDDNDAESDTESIFTDINTDTEDEKE</sequence>
<dbReference type="PANTHER" id="PTHR24075:SF0">
    <property type="entry name" value="TRANSLOCATION PROTEIN SEC63 HOMOLOG"/>
    <property type="match status" value="1"/>
</dbReference>
<dbReference type="InterPro" id="IPR035892">
    <property type="entry name" value="C2_domain_sf"/>
</dbReference>
<protein>
    <submittedName>
        <fullName evidence="4">Protein translocation protein Sec63p</fullName>
    </submittedName>
</protein>
<evidence type="ECO:0000256" key="2">
    <source>
        <dbReference type="SAM" id="Phobius"/>
    </source>
</evidence>
<evidence type="ECO:0000259" key="3">
    <source>
        <dbReference type="PROSITE" id="PS50076"/>
    </source>
</evidence>
<dbReference type="SUPFAM" id="SSF46565">
    <property type="entry name" value="Chaperone J-domain"/>
    <property type="match status" value="1"/>
</dbReference>
<evidence type="ECO:0000256" key="1">
    <source>
        <dbReference type="SAM" id="MobiDB-lite"/>
    </source>
</evidence>
<reference evidence="4 5" key="1">
    <citation type="submission" date="2024-01" db="EMBL/GenBank/DDBJ databases">
        <authorList>
            <consortium name="Genoscope - CEA"/>
            <person name="William W."/>
        </authorList>
    </citation>
    <scope>NUCLEOTIDE SEQUENCE [LARGE SCALE GENOMIC DNA]</scope>
    <source>
        <strain evidence="4 5">29B2s-10</strain>
    </source>
</reference>
<dbReference type="SMART" id="SM00271">
    <property type="entry name" value="DnaJ"/>
    <property type="match status" value="1"/>
</dbReference>
<organism evidence="4 5">
    <name type="scientific">[Candida] anglica</name>
    <dbReference type="NCBI Taxonomy" id="148631"/>
    <lineage>
        <taxon>Eukaryota</taxon>
        <taxon>Fungi</taxon>
        <taxon>Dikarya</taxon>
        <taxon>Ascomycota</taxon>
        <taxon>Saccharomycotina</taxon>
        <taxon>Pichiomycetes</taxon>
        <taxon>Debaryomycetaceae</taxon>
        <taxon>Kurtzmaniella</taxon>
    </lineage>
</organism>